<accession>A0A098LHF3</accession>
<feature type="transmembrane region" description="Helical" evidence="12">
    <location>
        <begin position="73"/>
        <end position="95"/>
    </location>
</feature>
<dbReference type="STRING" id="153721.MYP_3076"/>
<feature type="transmembrane region" description="Helical" evidence="12">
    <location>
        <begin position="116"/>
        <end position="145"/>
    </location>
</feature>
<evidence type="ECO:0000313" key="13">
    <source>
        <dbReference type="EMBL" id="GAL85847.1"/>
    </source>
</evidence>
<feature type="transmembrane region" description="Helical" evidence="12">
    <location>
        <begin position="230"/>
        <end position="249"/>
    </location>
</feature>
<dbReference type="InterPro" id="IPR051163">
    <property type="entry name" value="Sodium:Solute_Symporter_SSF"/>
</dbReference>
<dbReference type="PANTHER" id="PTHR42985:SF40">
    <property type="entry name" value="LD47995P-RELATED"/>
    <property type="match status" value="1"/>
</dbReference>
<feature type="transmembrane region" description="Helical" evidence="12">
    <location>
        <begin position="6"/>
        <end position="22"/>
    </location>
</feature>
<feature type="transmembrane region" description="Helical" evidence="12">
    <location>
        <begin position="512"/>
        <end position="530"/>
    </location>
</feature>
<evidence type="ECO:0000256" key="11">
    <source>
        <dbReference type="RuleBase" id="RU362091"/>
    </source>
</evidence>
<evidence type="ECO:0000256" key="9">
    <source>
        <dbReference type="ARBA" id="ARBA00023136"/>
    </source>
</evidence>
<dbReference type="eggNOG" id="COG0591">
    <property type="taxonomic scope" value="Bacteria"/>
</dbReference>
<dbReference type="CDD" id="cd11494">
    <property type="entry name" value="SLC5sbd_NIS-like_u2"/>
    <property type="match status" value="1"/>
</dbReference>
<keyword evidence="5 12" id="KW-0812">Transmembrane</keyword>
<keyword evidence="7" id="KW-0915">Sodium</keyword>
<organism evidence="13 14">
    <name type="scientific">Sporocytophaga myxococcoides</name>
    <dbReference type="NCBI Taxonomy" id="153721"/>
    <lineage>
        <taxon>Bacteria</taxon>
        <taxon>Pseudomonadati</taxon>
        <taxon>Bacteroidota</taxon>
        <taxon>Cytophagia</taxon>
        <taxon>Cytophagales</taxon>
        <taxon>Cytophagaceae</taxon>
        <taxon>Sporocytophaga</taxon>
    </lineage>
</organism>
<comment type="similarity">
    <text evidence="2 11">Belongs to the sodium:solute symporter (SSF) (TC 2.A.21) family.</text>
</comment>
<name>A0A098LHF3_9BACT</name>
<comment type="caution">
    <text evidence="13">The sequence shown here is derived from an EMBL/GenBank/DDBJ whole genome shotgun (WGS) entry which is preliminary data.</text>
</comment>
<sequence length="565" mass="63102">MSITDWIVLCGTLTFIIAYGIWKTKGSKNIEDFLLSRTMPWYTICLSIMATQASAITFLSTPGQAYDDGMRFIQFYYGLPIAMVIIAITAVPLYAKMNVYTAYEYLEGRFDFKTRTLAALLFLIQRGVSTGITIYAPSIILSTILGWDLNSTNVIIGSLVILYTVSGGTKAVSVTQQQQMTIMMGGIILAGIVIIYKLPSNISLFESMQVAGKLGKMNLVDFNFQPNDRYNFWSGITGGMFLALSYFGTDQSQVGRYLSGKSITESRMGLLFNGLLKIPMQFIILFIGLLVFVFYQFHQAPVFFNKTELARAQQSVYAGEIKTLEEKYDQNFIRKKEEVNTLVTALKAKDQQAIDNSQDKLLVIKKEEQEIRNNVKKVILKASPEAETKDVDFVFITFIMTQMPHGLVGLLIAVILCAAMSSTASALNALASTTCVDIYKRSINPHASERHYLKASRVLTVVWGLLTILFALFASLVDNLIQAVNILGSLFYGTILGIFLCAFYFKYIKSNAVFIAALIAQISIFLLYFYSDIAFLWYNLIGPIIVIVAGYIVQLILTGREQTKI</sequence>
<keyword evidence="8" id="KW-0406">Ion transport</keyword>
<evidence type="ECO:0000256" key="7">
    <source>
        <dbReference type="ARBA" id="ARBA00023053"/>
    </source>
</evidence>
<evidence type="ECO:0000256" key="2">
    <source>
        <dbReference type="ARBA" id="ARBA00006434"/>
    </source>
</evidence>
<keyword evidence="6 12" id="KW-1133">Transmembrane helix</keyword>
<evidence type="ECO:0000256" key="5">
    <source>
        <dbReference type="ARBA" id="ARBA00022692"/>
    </source>
</evidence>
<evidence type="ECO:0000256" key="10">
    <source>
        <dbReference type="ARBA" id="ARBA00023201"/>
    </source>
</evidence>
<feature type="transmembrane region" description="Helical" evidence="12">
    <location>
        <begin position="42"/>
        <end position="61"/>
    </location>
</feature>
<feature type="transmembrane region" description="Helical" evidence="12">
    <location>
        <begin position="270"/>
        <end position="295"/>
    </location>
</feature>
<feature type="transmembrane region" description="Helical" evidence="12">
    <location>
        <begin position="151"/>
        <end position="168"/>
    </location>
</feature>
<dbReference type="Pfam" id="PF00474">
    <property type="entry name" value="SSF"/>
    <property type="match status" value="2"/>
</dbReference>
<reference evidence="13 14" key="1">
    <citation type="submission" date="2014-09" db="EMBL/GenBank/DDBJ databases">
        <title>Sporocytophaga myxococcoides PG-01 genome sequencing.</title>
        <authorList>
            <person name="Liu L."/>
            <person name="Gao P.J."/>
            <person name="Chen G.J."/>
            <person name="Wang L.S."/>
        </authorList>
    </citation>
    <scope>NUCLEOTIDE SEQUENCE [LARGE SCALE GENOMIC DNA]</scope>
    <source>
        <strain evidence="13 14">PG-01</strain>
    </source>
</reference>
<dbReference type="GO" id="GO:0005886">
    <property type="term" value="C:plasma membrane"/>
    <property type="evidence" value="ECO:0007669"/>
    <property type="project" value="UniProtKB-SubCell"/>
</dbReference>
<evidence type="ECO:0000256" key="6">
    <source>
        <dbReference type="ARBA" id="ARBA00022989"/>
    </source>
</evidence>
<dbReference type="PANTHER" id="PTHR42985">
    <property type="entry name" value="SODIUM-COUPLED MONOCARBOXYLATE TRANSPORTER"/>
    <property type="match status" value="1"/>
</dbReference>
<feature type="transmembrane region" description="Helical" evidence="12">
    <location>
        <begin position="483"/>
        <end position="505"/>
    </location>
</feature>
<dbReference type="PROSITE" id="PS50283">
    <property type="entry name" value="NA_SOLUT_SYMP_3"/>
    <property type="match status" value="1"/>
</dbReference>
<dbReference type="InterPro" id="IPR001734">
    <property type="entry name" value="Na/solute_symporter"/>
</dbReference>
<keyword evidence="3" id="KW-0813">Transport</keyword>
<evidence type="ECO:0000313" key="14">
    <source>
        <dbReference type="Proteomes" id="UP000030185"/>
    </source>
</evidence>
<feature type="transmembrane region" description="Helical" evidence="12">
    <location>
        <begin position="536"/>
        <end position="557"/>
    </location>
</feature>
<evidence type="ECO:0000256" key="3">
    <source>
        <dbReference type="ARBA" id="ARBA00022448"/>
    </source>
</evidence>
<feature type="transmembrane region" description="Helical" evidence="12">
    <location>
        <begin position="458"/>
        <end position="477"/>
    </location>
</feature>
<feature type="transmembrane region" description="Helical" evidence="12">
    <location>
        <begin position="407"/>
        <end position="431"/>
    </location>
</feature>
<keyword evidence="4" id="KW-1003">Cell membrane</keyword>
<evidence type="ECO:0000256" key="4">
    <source>
        <dbReference type="ARBA" id="ARBA00022475"/>
    </source>
</evidence>
<comment type="subcellular location">
    <subcellularLocation>
        <location evidence="1">Cell membrane</location>
        <topology evidence="1">Multi-pass membrane protein</topology>
    </subcellularLocation>
</comment>
<feature type="transmembrane region" description="Helical" evidence="12">
    <location>
        <begin position="180"/>
        <end position="198"/>
    </location>
</feature>
<evidence type="ECO:0000256" key="8">
    <source>
        <dbReference type="ARBA" id="ARBA00023065"/>
    </source>
</evidence>
<dbReference type="GO" id="GO:0015293">
    <property type="term" value="F:symporter activity"/>
    <property type="evidence" value="ECO:0007669"/>
    <property type="project" value="TreeGrafter"/>
</dbReference>
<dbReference type="OrthoDB" id="9803597at2"/>
<keyword evidence="9 12" id="KW-0472">Membrane</keyword>
<dbReference type="Gene3D" id="1.20.1730.10">
    <property type="entry name" value="Sodium/glucose cotransporter"/>
    <property type="match status" value="1"/>
</dbReference>
<protein>
    <recommendedName>
        <fullName evidence="15">Sodium:solute symporter</fullName>
    </recommendedName>
</protein>
<evidence type="ECO:0000256" key="1">
    <source>
        <dbReference type="ARBA" id="ARBA00004651"/>
    </source>
</evidence>
<proteinExistence type="inferred from homology"/>
<dbReference type="Proteomes" id="UP000030185">
    <property type="component" value="Unassembled WGS sequence"/>
</dbReference>
<keyword evidence="10" id="KW-0739">Sodium transport</keyword>
<dbReference type="AlphaFoldDB" id="A0A098LHF3"/>
<dbReference type="EMBL" id="BBLT01000006">
    <property type="protein sequence ID" value="GAL85847.1"/>
    <property type="molecule type" value="Genomic_DNA"/>
</dbReference>
<evidence type="ECO:0008006" key="15">
    <source>
        <dbReference type="Google" id="ProtNLM"/>
    </source>
</evidence>
<gene>
    <name evidence="13" type="ORF">MYP_3076</name>
</gene>
<dbReference type="GO" id="GO:0006814">
    <property type="term" value="P:sodium ion transport"/>
    <property type="evidence" value="ECO:0007669"/>
    <property type="project" value="UniProtKB-KW"/>
</dbReference>
<keyword evidence="14" id="KW-1185">Reference proteome</keyword>
<evidence type="ECO:0000256" key="12">
    <source>
        <dbReference type="SAM" id="Phobius"/>
    </source>
</evidence>
<dbReference type="RefSeq" id="WP_045464879.1">
    <property type="nucleotide sequence ID" value="NZ_BBLT01000006.1"/>
</dbReference>
<dbReference type="InterPro" id="IPR038377">
    <property type="entry name" value="Na/Glc_symporter_sf"/>
</dbReference>